<protein>
    <submittedName>
        <fullName evidence="1">Uncharacterized protein</fullName>
    </submittedName>
</protein>
<dbReference type="AlphaFoldDB" id="A0A0G1B9N1"/>
<accession>A0A0G1B9N1</accession>
<proteinExistence type="predicted"/>
<dbReference type="Proteomes" id="UP000033867">
    <property type="component" value="Unassembled WGS sequence"/>
</dbReference>
<dbReference type="EMBL" id="LCEK01000069">
    <property type="protein sequence ID" value="KKS70080.1"/>
    <property type="molecule type" value="Genomic_DNA"/>
</dbReference>
<reference evidence="1 2" key="1">
    <citation type="journal article" date="2015" name="Nature">
        <title>rRNA introns, odd ribosomes, and small enigmatic genomes across a large radiation of phyla.</title>
        <authorList>
            <person name="Brown C.T."/>
            <person name="Hug L.A."/>
            <person name="Thomas B.C."/>
            <person name="Sharon I."/>
            <person name="Castelle C.J."/>
            <person name="Singh A."/>
            <person name="Wilkins M.J."/>
            <person name="Williams K.H."/>
            <person name="Banfield J.F."/>
        </authorList>
    </citation>
    <scope>NUCLEOTIDE SEQUENCE [LARGE SCALE GENOMIC DNA]</scope>
</reference>
<evidence type="ECO:0000313" key="2">
    <source>
        <dbReference type="Proteomes" id="UP000033867"/>
    </source>
</evidence>
<gene>
    <name evidence="1" type="ORF">UV42_C0069G0003</name>
</gene>
<evidence type="ECO:0000313" key="1">
    <source>
        <dbReference type="EMBL" id="KKS70080.1"/>
    </source>
</evidence>
<sequence length="56" mass="6520">MSNKDSKEEEKQFTFGVGGAGYIICPQCKHKQYHSVWWFIPCGNCKHEIPVVELYK</sequence>
<name>A0A0G1B9N1_9BACT</name>
<organism evidence="1 2">
    <name type="scientific">Candidatus Magasanikbacteria bacterium GW2011_GWE2_42_7</name>
    <dbReference type="NCBI Taxonomy" id="1619052"/>
    <lineage>
        <taxon>Bacteria</taxon>
        <taxon>Candidatus Magasanikiibacteriota</taxon>
    </lineage>
</organism>
<comment type="caution">
    <text evidence="1">The sequence shown here is derived from an EMBL/GenBank/DDBJ whole genome shotgun (WGS) entry which is preliminary data.</text>
</comment>